<dbReference type="SUPFAM" id="SSF63380">
    <property type="entry name" value="Riboflavin synthase domain-like"/>
    <property type="match status" value="1"/>
</dbReference>
<protein>
    <submittedName>
        <fullName evidence="1">Uncharacterized protein</fullName>
    </submittedName>
</protein>
<accession>A0ABV2SVB2</accession>
<name>A0ABV2SVB2_9FLAO</name>
<dbReference type="InterPro" id="IPR017938">
    <property type="entry name" value="Riboflavin_synthase-like_b-brl"/>
</dbReference>
<dbReference type="RefSeq" id="WP_354615056.1">
    <property type="nucleotide sequence ID" value="NZ_JBEXAE010000003.1"/>
</dbReference>
<reference evidence="1 2" key="1">
    <citation type="submission" date="2024-07" db="EMBL/GenBank/DDBJ databases">
        <title>The genome sequence of type strain Sediminicola arcticus GDMCC 1.2805.</title>
        <authorList>
            <person name="Liu Y."/>
        </authorList>
    </citation>
    <scope>NUCLEOTIDE SEQUENCE [LARGE SCALE GENOMIC DNA]</scope>
    <source>
        <strain evidence="1 2">GDMCC 1.2805</strain>
    </source>
</reference>
<organism evidence="1 2">
    <name type="scientific">Sediminicola arcticus</name>
    <dbReference type="NCBI Taxonomy" id="1574308"/>
    <lineage>
        <taxon>Bacteria</taxon>
        <taxon>Pseudomonadati</taxon>
        <taxon>Bacteroidota</taxon>
        <taxon>Flavobacteriia</taxon>
        <taxon>Flavobacteriales</taxon>
        <taxon>Flavobacteriaceae</taxon>
        <taxon>Sediminicola</taxon>
    </lineage>
</organism>
<proteinExistence type="predicted"/>
<dbReference type="Gene3D" id="2.40.30.10">
    <property type="entry name" value="Translation factors"/>
    <property type="match status" value="1"/>
</dbReference>
<evidence type="ECO:0000313" key="1">
    <source>
        <dbReference type="EMBL" id="MET6990662.1"/>
    </source>
</evidence>
<sequence length="122" mass="14173">MKKIEHITLNELYLATDQPKDYTFTPEQATEISIDKDVLRNERRPFAITCLPDDHELEFTIKVYPSPDGGTEQLEMLNVGGQLLIDDTWGAITYKEEGTFISKRYMRHYIVSERVLLSISYI</sequence>
<evidence type="ECO:0000313" key="2">
    <source>
        <dbReference type="Proteomes" id="UP001549799"/>
    </source>
</evidence>
<dbReference type="Proteomes" id="UP001549799">
    <property type="component" value="Unassembled WGS sequence"/>
</dbReference>
<comment type="caution">
    <text evidence="1">The sequence shown here is derived from an EMBL/GenBank/DDBJ whole genome shotgun (WGS) entry which is preliminary data.</text>
</comment>
<keyword evidence="2" id="KW-1185">Reference proteome</keyword>
<gene>
    <name evidence="1" type="ORF">ABXZ36_08370</name>
</gene>
<dbReference type="EMBL" id="JBEXAE010000003">
    <property type="protein sequence ID" value="MET6990662.1"/>
    <property type="molecule type" value="Genomic_DNA"/>
</dbReference>